<name>A0A093VJK1_TALMA</name>
<sequence>MLPGSSLCHLRCMGKIVMSTQSSKMGWHGLPGPEIDDHDEIFDAIIDWDDANDPDYPLPAAPSQLQILTVDRGDISTQALSRIIEHCTNFESFRYIVCYAMGVFGRYWENLPEIDPIPDMTLESVCAALLKHTKTSLRRLHLEISDYGAMCGCRHDHCLKPYGKYISINPCAPQTTNWKWNEFTNLERLTLDLDIFSNSTGGWLPFAETLPVSIKEVTILCHRCPPGTNKLDFENIFRGFKPQDFPGLRSINAWHRNFKDFTEIGHNGADYILQT</sequence>
<dbReference type="eggNOG" id="ENOG502T4BN">
    <property type="taxonomic scope" value="Eukaryota"/>
</dbReference>
<evidence type="ECO:0000313" key="1">
    <source>
        <dbReference type="EMBL" id="KFX46846.1"/>
    </source>
</evidence>
<organism evidence="1">
    <name type="scientific">Talaromyces marneffei PM1</name>
    <dbReference type="NCBI Taxonomy" id="1077442"/>
    <lineage>
        <taxon>Eukaryota</taxon>
        <taxon>Fungi</taxon>
        <taxon>Dikarya</taxon>
        <taxon>Ascomycota</taxon>
        <taxon>Pezizomycotina</taxon>
        <taxon>Eurotiomycetes</taxon>
        <taxon>Eurotiomycetidae</taxon>
        <taxon>Eurotiales</taxon>
        <taxon>Trichocomaceae</taxon>
        <taxon>Talaromyces</taxon>
        <taxon>Talaromyces sect. Talaromyces</taxon>
    </lineage>
</organism>
<dbReference type="AlphaFoldDB" id="A0A093VJK1"/>
<reference evidence="1" key="2">
    <citation type="journal article" date="2014" name="PLoS Genet.">
        <title>Signature gene expression reveals novel clues to the molecular mechanisms of dimorphic transition in Penicillium marneffei.</title>
        <authorList>
            <person name="Yang E."/>
            <person name="Wang G."/>
            <person name="Cai J."/>
            <person name="Woo P.C."/>
            <person name="Lau S.K."/>
            <person name="Yuen K.-Y."/>
            <person name="Chow W.-N."/>
            <person name="Lin X."/>
        </authorList>
    </citation>
    <scope>NUCLEOTIDE SEQUENCE</scope>
    <source>
        <strain evidence="1">PM1</strain>
    </source>
</reference>
<dbReference type="EMBL" id="JPOX01000017">
    <property type="protein sequence ID" value="KFX46846.1"/>
    <property type="molecule type" value="Genomic_DNA"/>
</dbReference>
<comment type="caution">
    <text evidence="1">The sequence shown here is derived from an EMBL/GenBank/DDBJ whole genome shotgun (WGS) entry which is preliminary data.</text>
</comment>
<accession>A0A093VJK1</accession>
<reference key="1">
    <citation type="journal article" date="2014" name="PLoS Genet.">
        <title>Signature Gene Expression Reveals Novel Clues to the Molecular Mechanisms of Dimorphic Transition in Penicillium marneffei.</title>
        <authorList>
            <person name="Yang E."/>
            <person name="Wang G."/>
            <person name="Cai J."/>
            <person name="Woo P.C."/>
            <person name="Lau S.K."/>
            <person name="Yuen K.-Y."/>
            <person name="Chow W.-N."/>
            <person name="Lin X."/>
        </authorList>
    </citation>
    <scope>NUCLEOTIDE SEQUENCE [LARGE SCALE GENOMIC DNA]</scope>
    <source>
        <strain>PM1</strain>
    </source>
</reference>
<protein>
    <submittedName>
        <fullName evidence="1">Uncharacterized protein</fullName>
    </submittedName>
</protein>
<proteinExistence type="predicted"/>
<gene>
    <name evidence="1" type="ORF">GQ26_0171080</name>
</gene>